<dbReference type="InterPro" id="IPR027417">
    <property type="entry name" value="P-loop_NTPase"/>
</dbReference>
<proteinExistence type="inferred from homology"/>
<dbReference type="HOGENOM" id="CLU_013446_10_1_9"/>
<comment type="similarity">
    <text evidence="1">Belongs to the GSP E family.</text>
</comment>
<dbReference type="RefSeq" id="WP_002594396.1">
    <property type="nucleotide sequence ID" value="NZ_KB850987.1"/>
</dbReference>
<dbReference type="GO" id="GO:0005524">
    <property type="term" value="F:ATP binding"/>
    <property type="evidence" value="ECO:0007669"/>
    <property type="project" value="UniProtKB-KW"/>
</dbReference>
<dbReference type="PANTHER" id="PTHR30258:SF2">
    <property type="entry name" value="COMG OPERON PROTEIN 1"/>
    <property type="match status" value="1"/>
</dbReference>
<feature type="domain" description="Bacterial type II secretion system protein E" evidence="4">
    <location>
        <begin position="385"/>
        <end position="399"/>
    </location>
</feature>
<accession>A0A0E2HG36</accession>
<evidence type="ECO:0000256" key="3">
    <source>
        <dbReference type="ARBA" id="ARBA00022840"/>
    </source>
</evidence>
<dbReference type="Gene3D" id="3.30.450.90">
    <property type="match status" value="1"/>
</dbReference>
<comment type="caution">
    <text evidence="5">The sequence shown here is derived from an EMBL/GenBank/DDBJ whole genome shotgun (WGS) entry which is preliminary data.</text>
</comment>
<dbReference type="AlphaFoldDB" id="A0A0E2HG36"/>
<dbReference type="Pfam" id="PF00437">
    <property type="entry name" value="T2SSE"/>
    <property type="match status" value="1"/>
</dbReference>
<dbReference type="Proteomes" id="UP000013085">
    <property type="component" value="Unassembled WGS sequence"/>
</dbReference>
<evidence type="ECO:0000313" key="6">
    <source>
        <dbReference type="Proteomes" id="UP000013085"/>
    </source>
</evidence>
<dbReference type="InterPro" id="IPR007831">
    <property type="entry name" value="T2SS_GspE_N"/>
</dbReference>
<keyword evidence="3" id="KW-0067">ATP-binding</keyword>
<dbReference type="EMBL" id="AGYR01000005">
    <property type="protein sequence ID" value="ENZ19330.1"/>
    <property type="molecule type" value="Genomic_DNA"/>
</dbReference>
<protein>
    <submittedName>
        <fullName evidence="5">Type IV pilus assembly protein PilB</fullName>
    </submittedName>
</protein>
<dbReference type="Gene3D" id="3.30.300.160">
    <property type="entry name" value="Type II secretion system, protein E, N-terminal domain"/>
    <property type="match status" value="1"/>
</dbReference>
<dbReference type="SUPFAM" id="SSF52540">
    <property type="entry name" value="P-loop containing nucleoside triphosphate hydrolases"/>
    <property type="match status" value="1"/>
</dbReference>
<evidence type="ECO:0000256" key="1">
    <source>
        <dbReference type="ARBA" id="ARBA00006611"/>
    </source>
</evidence>
<dbReference type="SUPFAM" id="SSF160246">
    <property type="entry name" value="EspE N-terminal domain-like"/>
    <property type="match status" value="1"/>
</dbReference>
<dbReference type="Pfam" id="PF05157">
    <property type="entry name" value="MshEN"/>
    <property type="match status" value="1"/>
</dbReference>
<organism evidence="5 6">
    <name type="scientific">[Clostridium] clostridioforme 90A8</name>
    <dbReference type="NCBI Taxonomy" id="999408"/>
    <lineage>
        <taxon>Bacteria</taxon>
        <taxon>Bacillati</taxon>
        <taxon>Bacillota</taxon>
        <taxon>Clostridia</taxon>
        <taxon>Lachnospirales</taxon>
        <taxon>Lachnospiraceae</taxon>
        <taxon>Enterocloster</taxon>
    </lineage>
</organism>
<evidence type="ECO:0000313" key="5">
    <source>
        <dbReference type="EMBL" id="ENZ19330.1"/>
    </source>
</evidence>
<dbReference type="CDD" id="cd01129">
    <property type="entry name" value="PulE-GspE-like"/>
    <property type="match status" value="1"/>
</dbReference>
<dbReference type="InterPro" id="IPR001482">
    <property type="entry name" value="T2SS/T4SS_dom"/>
</dbReference>
<name>A0A0E2HG36_9FIRM</name>
<dbReference type="FunFam" id="3.40.50.300:FF:000398">
    <property type="entry name" value="Type IV pilus assembly ATPase PilB"/>
    <property type="match status" value="1"/>
</dbReference>
<keyword evidence="2" id="KW-0547">Nucleotide-binding</keyword>
<sequence>MPDKIPIENMLIDRGYLTRGQLDRAMRLKEGRPDSSIEEILTEFGYVTEKALLSCAAARDHMEVAPFGPLRADRKAAAVIEPSFAVRNRILPMRFEEECLMVAAAYPVSPDVLAEVETLSGMEVRAVLAQEKELKQALRKAYGNASEHVYGENAYFSMTEPGAAPGGSVSELSFMERVESAPVVRMVNAVIEEAFHKNASDIHVEPGKNDLVIRIRINGDLMVHTTLKMEFHRPMITRLKLMAGMDIAEKRLPQDGKYHYERGEVSTDLRISTLPSIYGEKAVLRLLGNDRDNSLMDIRRLGMEEEQRTAFEHILKAPHGMVLVTGPTGSGKTTTLYAALNRMVKKKINIVTVEDPAEKVMEGITQVQVNSKAGLTFASALRSILRQDPDVIMVGEMRDEETVDIGVRAAITGHLVLSTLHTNDCASTILRLRNMGVPPYMAAASLSGIVAQRLVKLLCPSCRQPYVPDERERRIFAERKKHIPDRLWRAAGCPLCGGTGYTRRTAVYEIMDVDEQIRAMILDKEPLSSIREYQEQKGSMPLRDHVLRMAAGGQTDMEEVEKMLYSVQ</sequence>
<dbReference type="Gene3D" id="3.40.50.300">
    <property type="entry name" value="P-loop containing nucleotide triphosphate hydrolases"/>
    <property type="match status" value="1"/>
</dbReference>
<reference evidence="5 6" key="1">
    <citation type="submission" date="2013-01" db="EMBL/GenBank/DDBJ databases">
        <title>The Genome Sequence of Clostridium clostridioforme 90A8.</title>
        <authorList>
            <consortium name="The Broad Institute Genome Sequencing Platform"/>
            <person name="Earl A."/>
            <person name="Ward D."/>
            <person name="Feldgarden M."/>
            <person name="Gevers D."/>
            <person name="Courvalin P."/>
            <person name="Lambert T."/>
            <person name="Walker B."/>
            <person name="Young S.K."/>
            <person name="Zeng Q."/>
            <person name="Gargeya S."/>
            <person name="Fitzgerald M."/>
            <person name="Haas B."/>
            <person name="Abouelleil A."/>
            <person name="Alvarado L."/>
            <person name="Arachchi H.M."/>
            <person name="Berlin A.M."/>
            <person name="Chapman S.B."/>
            <person name="Dewar J."/>
            <person name="Goldberg J."/>
            <person name="Griggs A."/>
            <person name="Gujja S."/>
            <person name="Hansen M."/>
            <person name="Howarth C."/>
            <person name="Imamovic A."/>
            <person name="Larimer J."/>
            <person name="McCowan C."/>
            <person name="Murphy C."/>
            <person name="Neiman D."/>
            <person name="Pearson M."/>
            <person name="Priest M."/>
            <person name="Roberts A."/>
            <person name="Saif S."/>
            <person name="Shea T."/>
            <person name="Sisk P."/>
            <person name="Sykes S."/>
            <person name="Wortman J."/>
            <person name="Nusbaum C."/>
            <person name="Birren B."/>
        </authorList>
    </citation>
    <scope>NUCLEOTIDE SEQUENCE [LARGE SCALE GENOMIC DNA]</scope>
    <source>
        <strain evidence="5 6">90A8</strain>
    </source>
</reference>
<dbReference type="GO" id="GO:0016887">
    <property type="term" value="F:ATP hydrolysis activity"/>
    <property type="evidence" value="ECO:0007669"/>
    <property type="project" value="TreeGrafter"/>
</dbReference>
<dbReference type="PATRIC" id="fig|999408.3.peg.763"/>
<dbReference type="InterPro" id="IPR037257">
    <property type="entry name" value="T2SS_E_N_sf"/>
</dbReference>
<gene>
    <name evidence="5" type="ORF">HMPREF1090_00714</name>
</gene>
<dbReference type="PANTHER" id="PTHR30258">
    <property type="entry name" value="TYPE II SECRETION SYSTEM PROTEIN GSPE-RELATED"/>
    <property type="match status" value="1"/>
</dbReference>
<dbReference type="PROSITE" id="PS00662">
    <property type="entry name" value="T2SP_E"/>
    <property type="match status" value="1"/>
</dbReference>
<evidence type="ECO:0000259" key="4">
    <source>
        <dbReference type="PROSITE" id="PS00662"/>
    </source>
</evidence>
<evidence type="ECO:0000256" key="2">
    <source>
        <dbReference type="ARBA" id="ARBA00022741"/>
    </source>
</evidence>
<dbReference type="GO" id="GO:0005886">
    <property type="term" value="C:plasma membrane"/>
    <property type="evidence" value="ECO:0007669"/>
    <property type="project" value="TreeGrafter"/>
</dbReference>